<evidence type="ECO:0000313" key="1">
    <source>
        <dbReference type="EMBL" id="KAI5426913.1"/>
    </source>
</evidence>
<name>A0A9D4XSY4_PEA</name>
<reference evidence="1 2" key="1">
    <citation type="journal article" date="2022" name="Nat. Genet.">
        <title>Improved pea reference genome and pan-genome highlight genomic features and evolutionary characteristics.</title>
        <authorList>
            <person name="Yang T."/>
            <person name="Liu R."/>
            <person name="Luo Y."/>
            <person name="Hu S."/>
            <person name="Wang D."/>
            <person name="Wang C."/>
            <person name="Pandey M.K."/>
            <person name="Ge S."/>
            <person name="Xu Q."/>
            <person name="Li N."/>
            <person name="Li G."/>
            <person name="Huang Y."/>
            <person name="Saxena R.K."/>
            <person name="Ji Y."/>
            <person name="Li M."/>
            <person name="Yan X."/>
            <person name="He Y."/>
            <person name="Liu Y."/>
            <person name="Wang X."/>
            <person name="Xiang C."/>
            <person name="Varshney R.K."/>
            <person name="Ding H."/>
            <person name="Gao S."/>
            <person name="Zong X."/>
        </authorList>
    </citation>
    <scope>NUCLEOTIDE SEQUENCE [LARGE SCALE GENOMIC DNA]</scope>
    <source>
        <strain evidence="1 2">cv. Zhongwan 6</strain>
    </source>
</reference>
<accession>A0A9D4XSY4</accession>
<organism evidence="1 2">
    <name type="scientific">Pisum sativum</name>
    <name type="common">Garden pea</name>
    <name type="synonym">Lathyrus oleraceus</name>
    <dbReference type="NCBI Taxonomy" id="3888"/>
    <lineage>
        <taxon>Eukaryota</taxon>
        <taxon>Viridiplantae</taxon>
        <taxon>Streptophyta</taxon>
        <taxon>Embryophyta</taxon>
        <taxon>Tracheophyta</taxon>
        <taxon>Spermatophyta</taxon>
        <taxon>Magnoliopsida</taxon>
        <taxon>eudicotyledons</taxon>
        <taxon>Gunneridae</taxon>
        <taxon>Pentapetalae</taxon>
        <taxon>rosids</taxon>
        <taxon>fabids</taxon>
        <taxon>Fabales</taxon>
        <taxon>Fabaceae</taxon>
        <taxon>Papilionoideae</taxon>
        <taxon>50 kb inversion clade</taxon>
        <taxon>NPAAA clade</taxon>
        <taxon>Hologalegina</taxon>
        <taxon>IRL clade</taxon>
        <taxon>Fabeae</taxon>
        <taxon>Lathyrus</taxon>
    </lineage>
</organism>
<dbReference type="EMBL" id="JAMSHJ010000003">
    <property type="protein sequence ID" value="KAI5426913.1"/>
    <property type="molecule type" value="Genomic_DNA"/>
</dbReference>
<sequence>MHYSSFWVWTYELPLMRISETTSCKIGSILGKFEEMNLKEVNINGHFLRIKVTIDLKDPPKKRMGHQTKDCEAVEDLNEEGFEELEEQDLSFGQWLRASPLPKTGEEFK</sequence>
<keyword evidence="2" id="KW-1185">Reference proteome</keyword>
<protein>
    <submittedName>
        <fullName evidence="1">Uncharacterized protein</fullName>
    </submittedName>
</protein>
<dbReference type="AlphaFoldDB" id="A0A9D4XSY4"/>
<dbReference type="Gramene" id="Psat03G0237400-T1">
    <property type="protein sequence ID" value="KAI5426913.1"/>
    <property type="gene ID" value="KIW84_032374"/>
</dbReference>
<proteinExistence type="predicted"/>
<evidence type="ECO:0000313" key="2">
    <source>
        <dbReference type="Proteomes" id="UP001058974"/>
    </source>
</evidence>
<comment type="caution">
    <text evidence="1">The sequence shown here is derived from an EMBL/GenBank/DDBJ whole genome shotgun (WGS) entry which is preliminary data.</text>
</comment>
<dbReference type="Proteomes" id="UP001058974">
    <property type="component" value="Chromosome 3"/>
</dbReference>
<gene>
    <name evidence="1" type="ORF">KIW84_032374</name>
</gene>